<dbReference type="InterPro" id="IPR011761">
    <property type="entry name" value="ATP-grasp"/>
</dbReference>
<keyword evidence="1" id="KW-0547">Nucleotide-binding</keyword>
<gene>
    <name evidence="3" type="ORF">A3H68_01825</name>
</gene>
<feature type="domain" description="ATP-grasp" evidence="2">
    <location>
        <begin position="140"/>
        <end position="328"/>
    </location>
</feature>
<dbReference type="GO" id="GO:0018169">
    <property type="term" value="F:ribosomal S6-glutamic acid ligase activity"/>
    <property type="evidence" value="ECO:0007669"/>
    <property type="project" value="TreeGrafter"/>
</dbReference>
<evidence type="ECO:0000256" key="1">
    <source>
        <dbReference type="PROSITE-ProRule" id="PRU00409"/>
    </source>
</evidence>
<dbReference type="GO" id="GO:0005524">
    <property type="term" value="F:ATP binding"/>
    <property type="evidence" value="ECO:0007669"/>
    <property type="project" value="UniProtKB-UniRule"/>
</dbReference>
<dbReference type="GO" id="GO:0005737">
    <property type="term" value="C:cytoplasm"/>
    <property type="evidence" value="ECO:0007669"/>
    <property type="project" value="TreeGrafter"/>
</dbReference>
<dbReference type="Gene3D" id="3.30.470.20">
    <property type="entry name" value="ATP-grasp fold, B domain"/>
    <property type="match status" value="1"/>
</dbReference>
<protein>
    <recommendedName>
        <fullName evidence="2">ATP-grasp domain-containing protein</fullName>
    </recommendedName>
</protein>
<dbReference type="PANTHER" id="PTHR21621">
    <property type="entry name" value="RIBOSOMAL PROTEIN S6 MODIFICATION PROTEIN"/>
    <property type="match status" value="1"/>
</dbReference>
<reference evidence="3 4" key="1">
    <citation type="journal article" date="2016" name="Nat. Commun.">
        <title>Thousands of microbial genomes shed light on interconnected biogeochemical processes in an aquifer system.</title>
        <authorList>
            <person name="Anantharaman K."/>
            <person name="Brown C.T."/>
            <person name="Hug L.A."/>
            <person name="Sharon I."/>
            <person name="Castelle C.J."/>
            <person name="Probst A.J."/>
            <person name="Thomas B.C."/>
            <person name="Singh A."/>
            <person name="Wilkins M.J."/>
            <person name="Karaoz U."/>
            <person name="Brodie E.L."/>
            <person name="Williams K.H."/>
            <person name="Hubbard S.S."/>
            <person name="Banfield J.F."/>
        </authorList>
    </citation>
    <scope>NUCLEOTIDE SEQUENCE [LARGE SCALE GENOMIC DNA]</scope>
</reference>
<name>A0A1G2P241_9BACT</name>
<evidence type="ECO:0000259" key="2">
    <source>
        <dbReference type="PROSITE" id="PS50975"/>
    </source>
</evidence>
<proteinExistence type="predicted"/>
<dbReference type="GO" id="GO:0046872">
    <property type="term" value="F:metal ion binding"/>
    <property type="evidence" value="ECO:0007669"/>
    <property type="project" value="InterPro"/>
</dbReference>
<evidence type="ECO:0000313" key="4">
    <source>
        <dbReference type="Proteomes" id="UP000176429"/>
    </source>
</evidence>
<dbReference type="SUPFAM" id="SSF56059">
    <property type="entry name" value="Glutathione synthetase ATP-binding domain-like"/>
    <property type="match status" value="1"/>
</dbReference>
<accession>A0A1G2P241</accession>
<keyword evidence="1" id="KW-0067">ATP-binding</keyword>
<dbReference type="PANTHER" id="PTHR21621:SF0">
    <property type="entry name" value="BETA-CITRYLGLUTAMATE SYNTHASE B-RELATED"/>
    <property type="match status" value="1"/>
</dbReference>
<dbReference type="AlphaFoldDB" id="A0A1G2P241"/>
<dbReference type="EMBL" id="MHSH01000021">
    <property type="protein sequence ID" value="OHA41682.1"/>
    <property type="molecule type" value="Genomic_DNA"/>
</dbReference>
<sequence>MKNIPIIAGLGERYYFEPFLQACTGKKIRIGVFDPDCFPSDLSIHVTMDNGGKIAGSMDVLEYYSGEFKKIRLSISDINGAWYLRENTIHPKKKDVSVEDKFCANESRGAVRSLLSSLECRWVNRKDVVDFLASNKFFQQKIAGQCGLSVPRTAISNDPKCLEQFSDPQDGLLLKPIGYMKLDKAGKKCLYSQRFSHKELVGSPSSIRRCPVFSQEYVKKRCEHRVMVIGEKILSCRIDSQASEKTMIDWRHYDFERVMHEQVVLPLVIQQKLLRFMEEIELRYGAIDMIETPDGDFVFLEVNPSGQWGWIADLAGLPIKEVVAEMLVNL</sequence>
<comment type="caution">
    <text evidence="3">The sequence shown here is derived from an EMBL/GenBank/DDBJ whole genome shotgun (WGS) entry which is preliminary data.</text>
</comment>
<dbReference type="Proteomes" id="UP000176429">
    <property type="component" value="Unassembled WGS sequence"/>
</dbReference>
<dbReference type="GO" id="GO:0009432">
    <property type="term" value="P:SOS response"/>
    <property type="evidence" value="ECO:0007669"/>
    <property type="project" value="TreeGrafter"/>
</dbReference>
<dbReference type="PROSITE" id="PS50975">
    <property type="entry name" value="ATP_GRASP"/>
    <property type="match status" value="1"/>
</dbReference>
<evidence type="ECO:0000313" key="3">
    <source>
        <dbReference type="EMBL" id="OHA41682.1"/>
    </source>
</evidence>
<organism evidence="3 4">
    <name type="scientific">Candidatus Taylorbacteria bacterium RIFCSPLOWO2_02_FULL_46_40</name>
    <dbReference type="NCBI Taxonomy" id="1802329"/>
    <lineage>
        <taxon>Bacteria</taxon>
        <taxon>Candidatus Tayloriibacteriota</taxon>
    </lineage>
</organism>